<keyword evidence="2" id="KW-1185">Reference proteome</keyword>
<name>A0AAW0P729_9GOBI</name>
<evidence type="ECO:0000313" key="1">
    <source>
        <dbReference type="EMBL" id="KAK7909935.1"/>
    </source>
</evidence>
<dbReference type="Proteomes" id="UP001460270">
    <property type="component" value="Unassembled WGS sequence"/>
</dbReference>
<organism evidence="1 2">
    <name type="scientific">Mugilogobius chulae</name>
    <name type="common">yellowstripe goby</name>
    <dbReference type="NCBI Taxonomy" id="88201"/>
    <lineage>
        <taxon>Eukaryota</taxon>
        <taxon>Metazoa</taxon>
        <taxon>Chordata</taxon>
        <taxon>Craniata</taxon>
        <taxon>Vertebrata</taxon>
        <taxon>Euteleostomi</taxon>
        <taxon>Actinopterygii</taxon>
        <taxon>Neopterygii</taxon>
        <taxon>Teleostei</taxon>
        <taxon>Neoteleostei</taxon>
        <taxon>Acanthomorphata</taxon>
        <taxon>Gobiaria</taxon>
        <taxon>Gobiiformes</taxon>
        <taxon>Gobioidei</taxon>
        <taxon>Gobiidae</taxon>
        <taxon>Gobionellinae</taxon>
        <taxon>Mugilogobius</taxon>
    </lineage>
</organism>
<evidence type="ECO:0000313" key="2">
    <source>
        <dbReference type="Proteomes" id="UP001460270"/>
    </source>
</evidence>
<dbReference type="AlphaFoldDB" id="A0AAW0P729"/>
<comment type="caution">
    <text evidence="1">The sequence shown here is derived from an EMBL/GenBank/DDBJ whole genome shotgun (WGS) entry which is preliminary data.</text>
</comment>
<proteinExistence type="predicted"/>
<dbReference type="EMBL" id="JBBPFD010000010">
    <property type="protein sequence ID" value="KAK7909935.1"/>
    <property type="molecule type" value="Genomic_DNA"/>
</dbReference>
<reference evidence="2" key="1">
    <citation type="submission" date="2024-04" db="EMBL/GenBank/DDBJ databases">
        <title>Salinicola lusitanus LLJ914,a marine bacterium isolated from the Okinawa Trough.</title>
        <authorList>
            <person name="Li J."/>
        </authorList>
    </citation>
    <scope>NUCLEOTIDE SEQUENCE [LARGE SCALE GENOMIC DNA]</scope>
</reference>
<gene>
    <name evidence="1" type="ORF">WMY93_014619</name>
</gene>
<protein>
    <submittedName>
        <fullName evidence="1">Uncharacterized protein</fullName>
    </submittedName>
</protein>
<sequence length="116" mass="12898">MASNNPDYLCELALAFTHATHSHIMCYNVILNGKTGKRKRGQWCIAVSVGAGMWEGEIQRGWRTWRREDRCVIVITAKAKRTSHDYLAQFTPCVPFPASAAAVAVEGLIYICAVNL</sequence>
<accession>A0AAW0P729</accession>